<dbReference type="GO" id="GO:0016787">
    <property type="term" value="F:hydrolase activity"/>
    <property type="evidence" value="ECO:0007669"/>
    <property type="project" value="UniProtKB-KW"/>
</dbReference>
<evidence type="ECO:0000259" key="2">
    <source>
        <dbReference type="Pfam" id="PF20736"/>
    </source>
</evidence>
<protein>
    <submittedName>
        <fullName evidence="4">Glycoside hydrolase family 127 protein</fullName>
    </submittedName>
</protein>
<dbReference type="InterPro" id="IPR049174">
    <property type="entry name" value="Beta-AFase-like"/>
</dbReference>
<gene>
    <name evidence="4" type="ORF">HGA03_16115</name>
</gene>
<dbReference type="Pfam" id="PF20737">
    <property type="entry name" value="Glyco_hydro127C"/>
    <property type="match status" value="1"/>
</dbReference>
<evidence type="ECO:0000313" key="4">
    <source>
        <dbReference type="EMBL" id="NKY24195.1"/>
    </source>
</evidence>
<dbReference type="Proteomes" id="UP000581206">
    <property type="component" value="Unassembled WGS sequence"/>
</dbReference>
<accession>A0A7X6KXV2</accession>
<sequence length="610" mass="65759">MSPAVPHRGDRLPLGIDEVLIDGGFWGTRQSVNHEATLEHCLGWLERLGWVANFDATAQGMGGPRNGREFADSEIYKVLEALAWESARTQDPQVEGQYQRLAARVVAAQATDGYLGTRFGGAGQPGRYTDLEWGHELYCAGHLIQAAVARLRTHGEDELVRAALRVADHVVATFGPEGIESVCGHPEIEVALAELSRATGRQEYLHQARLFVERRGHGVLADIELGRDYFQDDIPVRDATVLRGHAVRALYLAAGAVDVAVETGDRELLDALVAQWEATVAARTYVTGGMGSRHTGEAFGLDHELPPDRAYSETCAGVAAVMFSWRLYLATGQMRYADLVERVLYNVIATSPAADGRAFFYANPLHQRVHGAPVDPDGVSPRAASSQRAPWFQVSCCPTNIARTLAGLGGYVAAWHGQELALVQYMAGTIRTTAPDGSPVVLRVSTAYPEHGRVEIQVDQAAAGVALVLRVPAWAQGATAEVDGAALPVTADRVRVPLVAGSTIVLTLPVAPRWTAPDRRVDAVRGCVAVERGPVVLCLESVALPDGTDLHDVAVVPTTEPPRSSAEGGALVRAVRYAGAEADPLDVELRPYHQWGERGPTQMRVWLPQR</sequence>
<dbReference type="GO" id="GO:0005975">
    <property type="term" value="P:carbohydrate metabolic process"/>
    <property type="evidence" value="ECO:0007669"/>
    <property type="project" value="InterPro"/>
</dbReference>
<dbReference type="EMBL" id="JAAXOX010000012">
    <property type="protein sequence ID" value="NKY24195.1"/>
    <property type="molecule type" value="Genomic_DNA"/>
</dbReference>
<dbReference type="AlphaFoldDB" id="A0A7X6KXV2"/>
<evidence type="ECO:0000313" key="5">
    <source>
        <dbReference type="Proteomes" id="UP000581206"/>
    </source>
</evidence>
<dbReference type="InterPro" id="IPR008928">
    <property type="entry name" value="6-hairpin_glycosidase_sf"/>
</dbReference>
<dbReference type="PANTHER" id="PTHR43465">
    <property type="entry name" value="DUF1680 DOMAIN PROTEIN (AFU_ORTHOLOGUE AFUA_1G08910)"/>
    <property type="match status" value="1"/>
</dbReference>
<reference evidence="4 5" key="1">
    <citation type="submission" date="2020-04" db="EMBL/GenBank/DDBJ databases">
        <title>MicrobeNet Type strains.</title>
        <authorList>
            <person name="Nicholson A.C."/>
        </authorList>
    </citation>
    <scope>NUCLEOTIDE SEQUENCE [LARGE SCALE GENOMIC DNA]</scope>
    <source>
        <strain evidence="4 5">ATCC BAA-788</strain>
    </source>
</reference>
<keyword evidence="5" id="KW-1185">Reference proteome</keyword>
<name>A0A7X6KXV2_9CELL</name>
<dbReference type="InterPro" id="IPR012878">
    <property type="entry name" value="Beta-AFase-like_GH127_cat"/>
</dbReference>
<keyword evidence="4" id="KW-0378">Hydrolase</keyword>
<evidence type="ECO:0000259" key="1">
    <source>
        <dbReference type="Pfam" id="PF07944"/>
    </source>
</evidence>
<comment type="caution">
    <text evidence="4">The sequence shown here is derived from an EMBL/GenBank/DDBJ whole genome shotgun (WGS) entry which is preliminary data.</text>
</comment>
<dbReference type="InterPro" id="IPR049049">
    <property type="entry name" value="Beta-AFase-like_GH127_C"/>
</dbReference>
<evidence type="ECO:0000259" key="3">
    <source>
        <dbReference type="Pfam" id="PF20737"/>
    </source>
</evidence>
<feature type="domain" description="Non-reducing end beta-L-arabinofuranosidase-like GH127 C-terminal" evidence="3">
    <location>
        <begin position="513"/>
        <end position="608"/>
    </location>
</feature>
<dbReference type="PANTHER" id="PTHR43465:SF2">
    <property type="entry name" value="DUF1680 DOMAIN PROTEIN (AFU_ORTHOLOGUE AFUA_1G08910)"/>
    <property type="match status" value="1"/>
</dbReference>
<dbReference type="Pfam" id="PF07944">
    <property type="entry name" value="Beta-AFase-like_GH127_cat"/>
    <property type="match status" value="1"/>
</dbReference>
<dbReference type="Pfam" id="PF20736">
    <property type="entry name" value="Glyco_hydro127M"/>
    <property type="match status" value="1"/>
</dbReference>
<organism evidence="4 5">
    <name type="scientific">Cellulomonas denverensis</name>
    <dbReference type="NCBI Taxonomy" id="264297"/>
    <lineage>
        <taxon>Bacteria</taxon>
        <taxon>Bacillati</taxon>
        <taxon>Actinomycetota</taxon>
        <taxon>Actinomycetes</taxon>
        <taxon>Micrococcales</taxon>
        <taxon>Cellulomonadaceae</taxon>
        <taxon>Cellulomonas</taxon>
    </lineage>
</organism>
<feature type="domain" description="Non-reducing end beta-L-arabinofuranosidase-like GH127 middle" evidence="2">
    <location>
        <begin position="420"/>
        <end position="489"/>
    </location>
</feature>
<proteinExistence type="predicted"/>
<feature type="domain" description="Non-reducing end beta-L-arabinofuranosidase-like GH127 catalytic" evidence="1">
    <location>
        <begin position="19"/>
        <end position="409"/>
    </location>
</feature>
<dbReference type="SUPFAM" id="SSF48208">
    <property type="entry name" value="Six-hairpin glycosidases"/>
    <property type="match status" value="1"/>
</dbReference>
<dbReference type="InterPro" id="IPR049046">
    <property type="entry name" value="Beta-AFase-like_GH127_middle"/>
</dbReference>